<sequence>MLMWVSLSLILQSDFVQEASWWEARSPLGFWSSPFAYVLAGGFGSSFGDTL</sequence>
<feature type="chain" id="PRO_5014686341" evidence="1">
    <location>
        <begin position="19"/>
        <end position="51"/>
    </location>
</feature>
<organism evidence="2">
    <name type="scientific">Fagus sylvatica</name>
    <name type="common">Beechnut</name>
    <dbReference type="NCBI Taxonomy" id="28930"/>
    <lineage>
        <taxon>Eukaryota</taxon>
        <taxon>Viridiplantae</taxon>
        <taxon>Streptophyta</taxon>
        <taxon>Embryophyta</taxon>
        <taxon>Tracheophyta</taxon>
        <taxon>Spermatophyta</taxon>
        <taxon>Magnoliopsida</taxon>
        <taxon>eudicotyledons</taxon>
        <taxon>Gunneridae</taxon>
        <taxon>Pentapetalae</taxon>
        <taxon>rosids</taxon>
        <taxon>fabids</taxon>
        <taxon>Fagales</taxon>
        <taxon>Fagaceae</taxon>
        <taxon>Fagus</taxon>
    </lineage>
</organism>
<name>A0A2N9FBZ1_FAGSY</name>
<evidence type="ECO:0000256" key="1">
    <source>
        <dbReference type="SAM" id="SignalP"/>
    </source>
</evidence>
<protein>
    <submittedName>
        <fullName evidence="2">Uncharacterized protein</fullName>
    </submittedName>
</protein>
<gene>
    <name evidence="2" type="ORF">FSB_LOCUS12540</name>
</gene>
<feature type="signal peptide" evidence="1">
    <location>
        <begin position="1"/>
        <end position="18"/>
    </location>
</feature>
<dbReference type="AlphaFoldDB" id="A0A2N9FBZ1"/>
<evidence type="ECO:0000313" key="2">
    <source>
        <dbReference type="EMBL" id="SPC84658.1"/>
    </source>
</evidence>
<keyword evidence="1" id="KW-0732">Signal</keyword>
<reference evidence="2" key="1">
    <citation type="submission" date="2018-02" db="EMBL/GenBank/DDBJ databases">
        <authorList>
            <person name="Cohen D.B."/>
            <person name="Kent A.D."/>
        </authorList>
    </citation>
    <scope>NUCLEOTIDE SEQUENCE</scope>
</reference>
<proteinExistence type="predicted"/>
<dbReference type="EMBL" id="OIVN01000724">
    <property type="protein sequence ID" value="SPC84658.1"/>
    <property type="molecule type" value="Genomic_DNA"/>
</dbReference>
<accession>A0A2N9FBZ1</accession>